<dbReference type="Pfam" id="PF03195">
    <property type="entry name" value="LOB"/>
    <property type="match status" value="1"/>
</dbReference>
<reference evidence="4" key="1">
    <citation type="submission" date="2019-03" db="EMBL/GenBank/DDBJ databases">
        <authorList>
            <person name="Mank J."/>
            <person name="Almeida P."/>
        </authorList>
    </citation>
    <scope>NUCLEOTIDE SEQUENCE</scope>
    <source>
        <strain evidence="4">78183</strain>
    </source>
</reference>
<accession>A0A6N2N8K8</accession>
<feature type="domain" description="LOB" evidence="3">
    <location>
        <begin position="107"/>
        <end position="208"/>
    </location>
</feature>
<dbReference type="AlphaFoldDB" id="A0A6N2N8K8"/>
<gene>
    <name evidence="4" type="ORF">SVIM_LOCUS453578</name>
</gene>
<dbReference type="EMBL" id="CAADRP010002085">
    <property type="protein sequence ID" value="VFU60920.1"/>
    <property type="molecule type" value="Genomic_DNA"/>
</dbReference>
<comment type="similarity">
    <text evidence="1">Belongs to the LOB domain-containing protein family.</text>
</comment>
<protein>
    <recommendedName>
        <fullName evidence="3">LOB domain-containing protein</fullName>
    </recommendedName>
</protein>
<evidence type="ECO:0000259" key="3">
    <source>
        <dbReference type="PROSITE" id="PS50891"/>
    </source>
</evidence>
<proteinExistence type="inferred from homology"/>
<name>A0A6N2N8K8_SALVM</name>
<dbReference type="PANTHER" id="PTHR31301:SF67">
    <property type="entry name" value="LOB DOMAIN-CONTAINING PROTEIN 22"/>
    <property type="match status" value="1"/>
</dbReference>
<organism evidence="4">
    <name type="scientific">Salix viminalis</name>
    <name type="common">Common osier</name>
    <name type="synonym">Basket willow</name>
    <dbReference type="NCBI Taxonomy" id="40686"/>
    <lineage>
        <taxon>Eukaryota</taxon>
        <taxon>Viridiplantae</taxon>
        <taxon>Streptophyta</taxon>
        <taxon>Embryophyta</taxon>
        <taxon>Tracheophyta</taxon>
        <taxon>Spermatophyta</taxon>
        <taxon>Magnoliopsida</taxon>
        <taxon>eudicotyledons</taxon>
        <taxon>Gunneridae</taxon>
        <taxon>Pentapetalae</taxon>
        <taxon>rosids</taxon>
        <taxon>fabids</taxon>
        <taxon>Malpighiales</taxon>
        <taxon>Salicaceae</taxon>
        <taxon>Saliceae</taxon>
        <taxon>Salix</taxon>
    </lineage>
</organism>
<evidence type="ECO:0000313" key="4">
    <source>
        <dbReference type="EMBL" id="VFU60920.1"/>
    </source>
</evidence>
<evidence type="ECO:0000256" key="2">
    <source>
        <dbReference type="SAM" id="MobiDB-lite"/>
    </source>
</evidence>
<feature type="compositionally biased region" description="Pro residues" evidence="2">
    <location>
        <begin position="18"/>
        <end position="32"/>
    </location>
</feature>
<dbReference type="InterPro" id="IPR004883">
    <property type="entry name" value="LOB"/>
</dbReference>
<sequence length="377" mass="41993">MTAATFDPPSGHHRAPFLTPPPQKEPPRPPLPVVSAVDRLITVDHEKRKGLKAAAERKKRGEKPFPNKKTAPAPPATHPNSLIISKTTIANSKNMSNISRTGNCTTQACAACKYQRRKCAPDCILAPYFPHNRQRQFLNAHKLFGVSNISKIIKNLNPPEKDEAMRTIIFQSDVRANDPVGGCYRMIRDLQREIEYSRAELDFVLHQLAIYRAQAAAQQQTQLIQAQAAAAAAAAAAAPDHQTDHDCQGIIITDTFDMYDPVMQYHDQYQQAHQDQQEFVIHNPDNSQLHLQDQDPANVWATAATVQDISSLSISSSPNYLDDQVKQAYNGNDQCSTQDDHSKPDVLDANNVNFEPDDQDQLVDMRFVPSTQLLISS</sequence>
<dbReference type="PROSITE" id="PS50891">
    <property type="entry name" value="LOB"/>
    <property type="match status" value="1"/>
</dbReference>
<evidence type="ECO:0000256" key="1">
    <source>
        <dbReference type="ARBA" id="ARBA00005474"/>
    </source>
</evidence>
<dbReference type="PANTHER" id="PTHR31301">
    <property type="entry name" value="LOB DOMAIN-CONTAINING PROTEIN 4-RELATED"/>
    <property type="match status" value="1"/>
</dbReference>
<feature type="region of interest" description="Disordered" evidence="2">
    <location>
        <begin position="1"/>
        <end position="80"/>
    </location>
</feature>